<dbReference type="PROSITE" id="PS51257">
    <property type="entry name" value="PROKAR_LIPOPROTEIN"/>
    <property type="match status" value="1"/>
</dbReference>
<dbReference type="EMBL" id="CACVAR010000422">
    <property type="protein sequence ID" value="CAA6827423.1"/>
    <property type="molecule type" value="Genomic_DNA"/>
</dbReference>
<evidence type="ECO:0008006" key="3">
    <source>
        <dbReference type="Google" id="ProtNLM"/>
    </source>
</evidence>
<gene>
    <name evidence="2" type="ORF">HELGO_WM27498</name>
</gene>
<evidence type="ECO:0000256" key="1">
    <source>
        <dbReference type="SAM" id="MobiDB-lite"/>
    </source>
</evidence>
<feature type="compositionally biased region" description="Basic residues" evidence="1">
    <location>
        <begin position="52"/>
        <end position="63"/>
    </location>
</feature>
<feature type="compositionally biased region" description="Low complexity" evidence="1">
    <location>
        <begin position="64"/>
        <end position="77"/>
    </location>
</feature>
<accession>A0A6S6UEP2</accession>
<evidence type="ECO:0000313" key="2">
    <source>
        <dbReference type="EMBL" id="CAA6827423.1"/>
    </source>
</evidence>
<sequence length="77" mass="8866">MLSLVQKPIFIIFLLLLTGCMSKNNGKYHTQYSYHPYYDLYAKKMSGTAPIKKIKSTKSKQKQAKSSLSNKSRYPTE</sequence>
<feature type="region of interest" description="Disordered" evidence="1">
    <location>
        <begin position="52"/>
        <end position="77"/>
    </location>
</feature>
<dbReference type="AlphaFoldDB" id="A0A6S6UEP2"/>
<protein>
    <recommendedName>
        <fullName evidence="3">Lipoprotein</fullName>
    </recommendedName>
</protein>
<proteinExistence type="predicted"/>
<organism evidence="2">
    <name type="scientific">uncultured Sulfurovum sp</name>
    <dbReference type="NCBI Taxonomy" id="269237"/>
    <lineage>
        <taxon>Bacteria</taxon>
        <taxon>Pseudomonadati</taxon>
        <taxon>Campylobacterota</taxon>
        <taxon>Epsilonproteobacteria</taxon>
        <taxon>Campylobacterales</taxon>
        <taxon>Sulfurovaceae</taxon>
        <taxon>Sulfurovum</taxon>
        <taxon>environmental samples</taxon>
    </lineage>
</organism>
<name>A0A6S6UEP2_9BACT</name>
<reference evidence="2" key="1">
    <citation type="submission" date="2020-01" db="EMBL/GenBank/DDBJ databases">
        <authorList>
            <person name="Meier V. D."/>
            <person name="Meier V D."/>
        </authorList>
    </citation>
    <scope>NUCLEOTIDE SEQUENCE</scope>
    <source>
        <strain evidence="2">HLG_WM_MAG_03</strain>
    </source>
</reference>